<comment type="caution">
    <text evidence="3">The sequence shown here is derived from an EMBL/GenBank/DDBJ whole genome shotgun (WGS) entry which is preliminary data.</text>
</comment>
<dbReference type="PANTHER" id="PTHR28152:SF1">
    <property type="entry name" value="HYDROXYACYL-THIOESTER DEHYDRATASE TYPE 2, MITOCHONDRIAL"/>
    <property type="match status" value="1"/>
</dbReference>
<dbReference type="AlphaFoldDB" id="A0A7W6BWP9"/>
<dbReference type="Pfam" id="PF13452">
    <property type="entry name" value="FAS1_DH_region"/>
    <property type="match status" value="1"/>
</dbReference>
<name>A0A7W6BWP9_9HYPH</name>
<keyword evidence="4" id="KW-1185">Reference proteome</keyword>
<dbReference type="GO" id="GO:0019171">
    <property type="term" value="F:(3R)-hydroxyacyl-[acyl-carrier-protein] dehydratase activity"/>
    <property type="evidence" value="ECO:0007669"/>
    <property type="project" value="TreeGrafter"/>
</dbReference>
<dbReference type="PANTHER" id="PTHR28152">
    <property type="entry name" value="HYDROXYACYL-THIOESTER DEHYDRATASE TYPE 2, MITOCHONDRIAL"/>
    <property type="match status" value="1"/>
</dbReference>
<dbReference type="InterPro" id="IPR052741">
    <property type="entry name" value="Mitochondrial_HTD2"/>
</dbReference>
<dbReference type="OrthoDB" id="7183822at2"/>
<evidence type="ECO:0000256" key="1">
    <source>
        <dbReference type="SAM" id="MobiDB-lite"/>
    </source>
</evidence>
<organism evidence="3 4">
    <name type="scientific">Aureimonas phyllosphaerae</name>
    <dbReference type="NCBI Taxonomy" id="1166078"/>
    <lineage>
        <taxon>Bacteria</taxon>
        <taxon>Pseudomonadati</taxon>
        <taxon>Pseudomonadota</taxon>
        <taxon>Alphaproteobacteria</taxon>
        <taxon>Hyphomicrobiales</taxon>
        <taxon>Aurantimonadaceae</taxon>
        <taxon>Aureimonas</taxon>
    </lineage>
</organism>
<feature type="region of interest" description="Disordered" evidence="1">
    <location>
        <begin position="150"/>
        <end position="169"/>
    </location>
</feature>
<evidence type="ECO:0000313" key="4">
    <source>
        <dbReference type="Proteomes" id="UP000531216"/>
    </source>
</evidence>
<keyword evidence="3" id="KW-0456">Lyase</keyword>
<accession>A0A7W6BWP9</accession>
<dbReference type="EMBL" id="JACIDO010000005">
    <property type="protein sequence ID" value="MBB3936538.1"/>
    <property type="molecule type" value="Genomic_DNA"/>
</dbReference>
<evidence type="ECO:0000313" key="3">
    <source>
        <dbReference type="EMBL" id="MBB3936538.1"/>
    </source>
</evidence>
<dbReference type="Proteomes" id="UP000531216">
    <property type="component" value="Unassembled WGS sequence"/>
</dbReference>
<dbReference type="EC" id="4.2.1.153" evidence="3"/>
<dbReference type="RefSeq" id="WP_090962788.1">
    <property type="nucleotide sequence ID" value="NZ_FOOA01000007.1"/>
</dbReference>
<sequence length="278" mass="30462">MPENLDHLRDWIGREERRADWLTPDLAAKFHATLALPGAPPAEGEPAPPMIHLCLAQPALPPDALGGDGHPQLGTFLPPVPLPRRMWAGGDLRFHAPLLVGERVTRVSRIAGVTPKIGRTGPLCFIDVEHEIRVGDDSRVAETQTLVYRGDDAPAPPAAEPAPEGETVRDVETTPTLLFRYSALTFNGHRIHYDRRYAREVEHYPGLVVHGPMQATLLCLLAAEIAGQTPRRFRFRSLSTIFDGDGLRLHARRTEAGVSLWTSRPGGPLAMSAEAEFA</sequence>
<dbReference type="SUPFAM" id="SSF54637">
    <property type="entry name" value="Thioesterase/thiol ester dehydrase-isomerase"/>
    <property type="match status" value="2"/>
</dbReference>
<evidence type="ECO:0000259" key="2">
    <source>
        <dbReference type="Pfam" id="PF13452"/>
    </source>
</evidence>
<protein>
    <submittedName>
        <fullName evidence="3">3-methylfumaryl-CoA hydratase</fullName>
        <ecNumber evidence="3">4.2.1.153</ecNumber>
    </submittedName>
</protein>
<proteinExistence type="predicted"/>
<feature type="domain" description="FAS1-like dehydratase" evidence="2">
    <location>
        <begin position="46"/>
        <end position="142"/>
    </location>
</feature>
<dbReference type="Gene3D" id="3.10.129.10">
    <property type="entry name" value="Hotdog Thioesterase"/>
    <property type="match status" value="2"/>
</dbReference>
<reference evidence="3 4" key="1">
    <citation type="submission" date="2020-08" db="EMBL/GenBank/DDBJ databases">
        <title>Genomic Encyclopedia of Type Strains, Phase IV (KMG-IV): sequencing the most valuable type-strain genomes for metagenomic binning, comparative biology and taxonomic classification.</title>
        <authorList>
            <person name="Goeker M."/>
        </authorList>
    </citation>
    <scope>NUCLEOTIDE SEQUENCE [LARGE SCALE GENOMIC DNA]</scope>
    <source>
        <strain evidence="3 4">DSM 25024</strain>
    </source>
</reference>
<dbReference type="InterPro" id="IPR039569">
    <property type="entry name" value="FAS1-like_DH_region"/>
</dbReference>
<dbReference type="InterPro" id="IPR029069">
    <property type="entry name" value="HotDog_dom_sf"/>
</dbReference>
<gene>
    <name evidence="3" type="ORF">GGR05_002692</name>
</gene>